<evidence type="ECO:0000256" key="1">
    <source>
        <dbReference type="SAM" id="SignalP"/>
    </source>
</evidence>
<protein>
    <recommendedName>
        <fullName evidence="4">Secreted protein</fullName>
    </recommendedName>
</protein>
<evidence type="ECO:0000313" key="2">
    <source>
        <dbReference type="EMBL" id="KAH7089119.1"/>
    </source>
</evidence>
<feature type="signal peptide" evidence="1">
    <location>
        <begin position="1"/>
        <end position="24"/>
    </location>
</feature>
<name>A0A8K0R9N6_9PLEO</name>
<sequence length="77" mass="8306">MSFHSSSSFALALFMSQPTLRCAGATVRQCAGRHILRYPIAWCAAFISLRNTPLVTSSLKEVGVGAPPKTLIGSRRL</sequence>
<dbReference type="Proteomes" id="UP000813461">
    <property type="component" value="Unassembled WGS sequence"/>
</dbReference>
<reference evidence="2" key="1">
    <citation type="journal article" date="2021" name="Nat. Commun.">
        <title>Genetic determinants of endophytism in the Arabidopsis root mycobiome.</title>
        <authorList>
            <person name="Mesny F."/>
            <person name="Miyauchi S."/>
            <person name="Thiergart T."/>
            <person name="Pickel B."/>
            <person name="Atanasova L."/>
            <person name="Karlsson M."/>
            <person name="Huettel B."/>
            <person name="Barry K.W."/>
            <person name="Haridas S."/>
            <person name="Chen C."/>
            <person name="Bauer D."/>
            <person name="Andreopoulos W."/>
            <person name="Pangilinan J."/>
            <person name="LaButti K."/>
            <person name="Riley R."/>
            <person name="Lipzen A."/>
            <person name="Clum A."/>
            <person name="Drula E."/>
            <person name="Henrissat B."/>
            <person name="Kohler A."/>
            <person name="Grigoriev I.V."/>
            <person name="Martin F.M."/>
            <person name="Hacquard S."/>
        </authorList>
    </citation>
    <scope>NUCLEOTIDE SEQUENCE</scope>
    <source>
        <strain evidence="2">MPI-SDFR-AT-0120</strain>
    </source>
</reference>
<accession>A0A8K0R9N6</accession>
<evidence type="ECO:0000313" key="3">
    <source>
        <dbReference type="Proteomes" id="UP000813461"/>
    </source>
</evidence>
<proteinExistence type="predicted"/>
<gene>
    <name evidence="2" type="ORF">FB567DRAFT_325117</name>
</gene>
<comment type="caution">
    <text evidence="2">The sequence shown here is derived from an EMBL/GenBank/DDBJ whole genome shotgun (WGS) entry which is preliminary data.</text>
</comment>
<dbReference type="AlphaFoldDB" id="A0A8K0R9N6"/>
<evidence type="ECO:0008006" key="4">
    <source>
        <dbReference type="Google" id="ProtNLM"/>
    </source>
</evidence>
<dbReference type="EMBL" id="JAGMVJ010000007">
    <property type="protein sequence ID" value="KAH7089119.1"/>
    <property type="molecule type" value="Genomic_DNA"/>
</dbReference>
<keyword evidence="3" id="KW-1185">Reference proteome</keyword>
<keyword evidence="1" id="KW-0732">Signal</keyword>
<organism evidence="2 3">
    <name type="scientific">Paraphoma chrysanthemicola</name>
    <dbReference type="NCBI Taxonomy" id="798071"/>
    <lineage>
        <taxon>Eukaryota</taxon>
        <taxon>Fungi</taxon>
        <taxon>Dikarya</taxon>
        <taxon>Ascomycota</taxon>
        <taxon>Pezizomycotina</taxon>
        <taxon>Dothideomycetes</taxon>
        <taxon>Pleosporomycetidae</taxon>
        <taxon>Pleosporales</taxon>
        <taxon>Pleosporineae</taxon>
        <taxon>Phaeosphaeriaceae</taxon>
        <taxon>Paraphoma</taxon>
    </lineage>
</organism>
<feature type="chain" id="PRO_5035465904" description="Secreted protein" evidence="1">
    <location>
        <begin position="25"/>
        <end position="77"/>
    </location>
</feature>